<name>A0A6A6N244_HEVBR</name>
<dbReference type="Pfam" id="PF03179">
    <property type="entry name" value="V-ATPase_G"/>
    <property type="match status" value="1"/>
</dbReference>
<comment type="caution">
    <text evidence="9">The sequence shown here is derived from an EMBL/GenBank/DDBJ whole genome shotgun (WGS) entry which is preliminary data.</text>
</comment>
<dbReference type="InterPro" id="IPR013766">
    <property type="entry name" value="Thioredoxin_domain"/>
</dbReference>
<protein>
    <recommendedName>
        <fullName evidence="8">Thioredoxin domain-containing protein</fullName>
    </recommendedName>
</protein>
<dbReference type="GO" id="GO:0034976">
    <property type="term" value="P:response to endoplasmic reticulum stress"/>
    <property type="evidence" value="ECO:0007669"/>
    <property type="project" value="TreeGrafter"/>
</dbReference>
<dbReference type="Pfam" id="PF00085">
    <property type="entry name" value="Thioredoxin"/>
    <property type="match status" value="1"/>
</dbReference>
<sequence>MRKDAGKFIHFNGPFTVSAIADFVSMNKFPLLWLFALDDDLDKVVSVFQEAAKAFNGKVIAYTKAEGVMKYAMDGEMSLSNIKLFGEDFLEDKQLGEPLPPSGWLFERLLSWDCAGFSNSRERWCMWKHRLYSMWPAVDEKDVVVLTDQNFSDFVARNEYVMMNFYMHNCKWCRKLAPEYAAAATMLKGKAVLAKIDPKETKLAIKFKVSKWPTLYLLISGGAHKVLYDSKERTRDAIANWVNQIMDQIMNITVQNVTTIEEAESILLQAKSMTILGLLDSLEGKDSEELSAVSKLHIDVSFYQTANVDAANLFYQKIKRPTLVLVKREGLTPIYFGYEGQFTRLAIGDFISKRKLPSVIPYTLDNAQRIYNNHMKQLWLFAPEESWDVISIFEEAEKSFKGKVEITGRMDATRGQNGIQLLLAAEQEAQHVVNAARNAKMARLKQAKEEAEKDITEFRAHVEVEFQRKVAEADMNLPIKQSSGDSGANVKRLERNGGKDSSLKIEAARISHDVVHMLLKHVTTVKN</sequence>
<comment type="function">
    <text evidence="1">Catalytic subunit of the peripheral V1 complex of vacuolar ATPase (V-ATPase). V-ATPase is responsible for acidifying a variety of intracellular compartments in eukaryotic cells.</text>
</comment>
<dbReference type="GO" id="GO:0016471">
    <property type="term" value="C:vacuolar proton-transporting V-type ATPase complex"/>
    <property type="evidence" value="ECO:0007669"/>
    <property type="project" value="InterPro"/>
</dbReference>
<evidence type="ECO:0000313" key="10">
    <source>
        <dbReference type="Proteomes" id="UP000467840"/>
    </source>
</evidence>
<proteinExistence type="inferred from homology"/>
<keyword evidence="5" id="KW-0375">Hydrogen ion transport</keyword>
<evidence type="ECO:0000256" key="1">
    <source>
        <dbReference type="ARBA" id="ARBA00003847"/>
    </source>
</evidence>
<evidence type="ECO:0000259" key="8">
    <source>
        <dbReference type="PROSITE" id="PS51352"/>
    </source>
</evidence>
<dbReference type="PANTHER" id="PTHR18929">
    <property type="entry name" value="PROTEIN DISULFIDE ISOMERASE"/>
    <property type="match status" value="1"/>
</dbReference>
<accession>A0A6A6N244</accession>
<keyword evidence="4" id="KW-0813">Transport</keyword>
<dbReference type="Proteomes" id="UP000467840">
    <property type="component" value="Chromosome 10"/>
</dbReference>
<evidence type="ECO:0000256" key="6">
    <source>
        <dbReference type="ARBA" id="ARBA00023065"/>
    </source>
</evidence>
<dbReference type="SUPFAM" id="SSF52833">
    <property type="entry name" value="Thioredoxin-like"/>
    <property type="match status" value="2"/>
</dbReference>
<dbReference type="Pfam" id="PF13848">
    <property type="entry name" value="Thioredoxin_6"/>
    <property type="match status" value="1"/>
</dbReference>
<dbReference type="AlphaFoldDB" id="A0A6A6N244"/>
<dbReference type="Gene3D" id="1.20.5.2950">
    <property type="match status" value="1"/>
</dbReference>
<dbReference type="CDD" id="cd02961">
    <property type="entry name" value="PDI_a_family"/>
    <property type="match status" value="1"/>
</dbReference>
<comment type="similarity">
    <text evidence="3">Belongs to the V-ATPase G subunit family.</text>
</comment>
<evidence type="ECO:0000256" key="2">
    <source>
        <dbReference type="ARBA" id="ARBA00006347"/>
    </source>
</evidence>
<evidence type="ECO:0000313" key="9">
    <source>
        <dbReference type="EMBL" id="KAF2318533.1"/>
    </source>
</evidence>
<dbReference type="EMBL" id="JAAGAX010000003">
    <property type="protein sequence ID" value="KAF2318533.1"/>
    <property type="molecule type" value="Genomic_DNA"/>
</dbReference>
<keyword evidence="6" id="KW-0406">Ion transport</keyword>
<dbReference type="GO" id="GO:0006457">
    <property type="term" value="P:protein folding"/>
    <property type="evidence" value="ECO:0007669"/>
    <property type="project" value="TreeGrafter"/>
</dbReference>
<organism evidence="9 10">
    <name type="scientific">Hevea brasiliensis</name>
    <name type="common">Para rubber tree</name>
    <name type="synonym">Siphonia brasiliensis</name>
    <dbReference type="NCBI Taxonomy" id="3981"/>
    <lineage>
        <taxon>Eukaryota</taxon>
        <taxon>Viridiplantae</taxon>
        <taxon>Streptophyta</taxon>
        <taxon>Embryophyta</taxon>
        <taxon>Tracheophyta</taxon>
        <taxon>Spermatophyta</taxon>
        <taxon>Magnoliopsida</taxon>
        <taxon>eudicotyledons</taxon>
        <taxon>Gunneridae</taxon>
        <taxon>Pentapetalae</taxon>
        <taxon>rosids</taxon>
        <taxon>fabids</taxon>
        <taxon>Malpighiales</taxon>
        <taxon>Euphorbiaceae</taxon>
        <taxon>Crotonoideae</taxon>
        <taxon>Micrandreae</taxon>
        <taxon>Hevea</taxon>
    </lineage>
</organism>
<evidence type="ECO:0000256" key="7">
    <source>
        <dbReference type="SAM" id="Coils"/>
    </source>
</evidence>
<evidence type="ECO:0000256" key="4">
    <source>
        <dbReference type="ARBA" id="ARBA00022448"/>
    </source>
</evidence>
<dbReference type="Gene3D" id="3.40.30.10">
    <property type="entry name" value="Glutaredoxin"/>
    <property type="match status" value="2"/>
</dbReference>
<dbReference type="InterPro" id="IPR005124">
    <property type="entry name" value="V-ATPase_G"/>
</dbReference>
<comment type="similarity">
    <text evidence="2">Belongs to the protein disulfide isomerase family.</text>
</comment>
<gene>
    <name evidence="9" type="ORF">GH714_008708</name>
</gene>
<dbReference type="InterPro" id="IPR036249">
    <property type="entry name" value="Thioredoxin-like_sf"/>
</dbReference>
<evidence type="ECO:0000256" key="5">
    <source>
        <dbReference type="ARBA" id="ARBA00022781"/>
    </source>
</evidence>
<dbReference type="PROSITE" id="PS51352">
    <property type="entry name" value="THIOREDOXIN_2"/>
    <property type="match status" value="1"/>
</dbReference>
<dbReference type="GO" id="GO:0003756">
    <property type="term" value="F:protein disulfide isomerase activity"/>
    <property type="evidence" value="ECO:0007669"/>
    <property type="project" value="TreeGrafter"/>
</dbReference>
<evidence type="ECO:0000256" key="3">
    <source>
        <dbReference type="ARBA" id="ARBA00010066"/>
    </source>
</evidence>
<dbReference type="GO" id="GO:0046961">
    <property type="term" value="F:proton-transporting ATPase activity, rotational mechanism"/>
    <property type="evidence" value="ECO:0007669"/>
    <property type="project" value="InterPro"/>
</dbReference>
<keyword evidence="7" id="KW-0175">Coiled coil</keyword>
<keyword evidence="10" id="KW-1185">Reference proteome</keyword>
<feature type="domain" description="Thioredoxin" evidence="8">
    <location>
        <begin position="123"/>
        <end position="247"/>
    </location>
</feature>
<reference evidence="9 10" key="1">
    <citation type="journal article" date="2020" name="Mol. Plant">
        <title>The Chromosome-Based Rubber Tree Genome Provides New Insights into Spurge Genome Evolution and Rubber Biosynthesis.</title>
        <authorList>
            <person name="Liu J."/>
            <person name="Shi C."/>
            <person name="Shi C.C."/>
            <person name="Li W."/>
            <person name="Zhang Q.J."/>
            <person name="Zhang Y."/>
            <person name="Li K."/>
            <person name="Lu H.F."/>
            <person name="Shi C."/>
            <person name="Zhu S.T."/>
            <person name="Xiao Z.Y."/>
            <person name="Nan H."/>
            <person name="Yue Y."/>
            <person name="Zhu X.G."/>
            <person name="Wu Y."/>
            <person name="Hong X.N."/>
            <person name="Fan G.Y."/>
            <person name="Tong Y."/>
            <person name="Zhang D."/>
            <person name="Mao C.L."/>
            <person name="Liu Y.L."/>
            <person name="Hao S.J."/>
            <person name="Liu W.Q."/>
            <person name="Lv M.Q."/>
            <person name="Zhang H.B."/>
            <person name="Liu Y."/>
            <person name="Hu-Tang G.R."/>
            <person name="Wang J.P."/>
            <person name="Wang J.H."/>
            <person name="Sun Y.H."/>
            <person name="Ni S.B."/>
            <person name="Chen W.B."/>
            <person name="Zhang X.C."/>
            <person name="Jiao Y.N."/>
            <person name="Eichler E.E."/>
            <person name="Li G.H."/>
            <person name="Liu X."/>
            <person name="Gao L.Z."/>
        </authorList>
    </citation>
    <scope>NUCLEOTIDE SEQUENCE [LARGE SCALE GENOMIC DNA]</scope>
    <source>
        <strain evidence="10">cv. GT1</strain>
        <tissue evidence="9">Leaf</tissue>
    </source>
</reference>
<dbReference type="PANTHER" id="PTHR18929:SF214">
    <property type="entry name" value="THIOREDOXIN DOMAIN-CONTAINING PROTEIN"/>
    <property type="match status" value="1"/>
</dbReference>
<dbReference type="FunFam" id="1.20.5.2950:FF:000001">
    <property type="entry name" value="V-type proton ATPase subunit G"/>
    <property type="match status" value="1"/>
</dbReference>
<dbReference type="GO" id="GO:0005783">
    <property type="term" value="C:endoplasmic reticulum"/>
    <property type="evidence" value="ECO:0007669"/>
    <property type="project" value="TreeGrafter"/>
</dbReference>
<feature type="coiled-coil region" evidence="7">
    <location>
        <begin position="434"/>
        <end position="461"/>
    </location>
</feature>